<dbReference type="EMBL" id="JASCZI010000064">
    <property type="protein sequence ID" value="MED6108082.1"/>
    <property type="molecule type" value="Genomic_DNA"/>
</dbReference>
<reference evidence="2 3" key="1">
    <citation type="journal article" date="2023" name="Plants (Basel)">
        <title>Bridging the Gap: Combining Genomics and Transcriptomics Approaches to Understand Stylosanthes scabra, an Orphan Legume from the Brazilian Caatinga.</title>
        <authorList>
            <person name="Ferreira-Neto J.R.C."/>
            <person name="da Silva M.D."/>
            <person name="Binneck E."/>
            <person name="de Melo N.F."/>
            <person name="da Silva R.H."/>
            <person name="de Melo A.L.T.M."/>
            <person name="Pandolfi V."/>
            <person name="Bustamante F.O."/>
            <person name="Brasileiro-Vidal A.C."/>
            <person name="Benko-Iseppon A.M."/>
        </authorList>
    </citation>
    <scope>NUCLEOTIDE SEQUENCE [LARGE SCALE GENOMIC DNA]</scope>
    <source>
        <tissue evidence="2">Leaves</tissue>
    </source>
</reference>
<evidence type="ECO:0000313" key="3">
    <source>
        <dbReference type="Proteomes" id="UP001341840"/>
    </source>
</evidence>
<evidence type="ECO:0000313" key="2">
    <source>
        <dbReference type="EMBL" id="MED6108082.1"/>
    </source>
</evidence>
<dbReference type="Pfam" id="PF03004">
    <property type="entry name" value="Transposase_24"/>
    <property type="match status" value="1"/>
</dbReference>
<sequence length="288" mass="32462">MKPSAGTKIILPLNQYGQPIGDASALLSGVLGAVGSNFDNFPIFEESWKVMSTKESVYNDIVKEIFYLDEDQGGSLKKLILKGLGKSWKEARNRLWHEYYDSRKNLEQNVLKHPGGVNADDWRRFLMYRLRPDTKQYTHTGGSKRLARRIDEESQQQGRAVSRGKVWMMTHKKNDGSYIHEDARAICVFGKEHSGRVHGIGSGPIPSQLFGSNSQQPGERAQSQETLRVLEKLQAELTAEKLKRQAVEHEVASEKVRRQKMENALRCLIQQQGGNLPADIIAGMDSLD</sequence>
<accession>A0ABU6Q8B2</accession>
<feature type="region of interest" description="Disordered" evidence="1">
    <location>
        <begin position="200"/>
        <end position="223"/>
    </location>
</feature>
<proteinExistence type="predicted"/>
<evidence type="ECO:0000256" key="1">
    <source>
        <dbReference type="SAM" id="MobiDB-lite"/>
    </source>
</evidence>
<feature type="compositionally biased region" description="Polar residues" evidence="1">
    <location>
        <begin position="209"/>
        <end position="223"/>
    </location>
</feature>
<comment type="caution">
    <text evidence="2">The sequence shown here is derived from an EMBL/GenBank/DDBJ whole genome shotgun (WGS) entry which is preliminary data.</text>
</comment>
<dbReference type="PANTHER" id="PTHR33144:SF45">
    <property type="entry name" value="TRANSPOSASE TNP1_EN_SPM-LIKE DOMAIN-CONTAINING PROTEIN"/>
    <property type="match status" value="1"/>
</dbReference>
<dbReference type="Proteomes" id="UP001341840">
    <property type="component" value="Unassembled WGS sequence"/>
</dbReference>
<gene>
    <name evidence="2" type="ORF">PIB30_020178</name>
</gene>
<keyword evidence="3" id="KW-1185">Reference proteome</keyword>
<evidence type="ECO:0008006" key="4">
    <source>
        <dbReference type="Google" id="ProtNLM"/>
    </source>
</evidence>
<dbReference type="InterPro" id="IPR004252">
    <property type="entry name" value="Probable_transposase_24"/>
</dbReference>
<name>A0ABU6Q8B2_9FABA</name>
<protein>
    <recommendedName>
        <fullName evidence="4">Transposase, Ptta/En/Spm, plant</fullName>
    </recommendedName>
</protein>
<dbReference type="PANTHER" id="PTHR33144">
    <property type="entry name" value="OS10G0409366 PROTEIN-RELATED"/>
    <property type="match status" value="1"/>
</dbReference>
<organism evidence="2 3">
    <name type="scientific">Stylosanthes scabra</name>
    <dbReference type="NCBI Taxonomy" id="79078"/>
    <lineage>
        <taxon>Eukaryota</taxon>
        <taxon>Viridiplantae</taxon>
        <taxon>Streptophyta</taxon>
        <taxon>Embryophyta</taxon>
        <taxon>Tracheophyta</taxon>
        <taxon>Spermatophyta</taxon>
        <taxon>Magnoliopsida</taxon>
        <taxon>eudicotyledons</taxon>
        <taxon>Gunneridae</taxon>
        <taxon>Pentapetalae</taxon>
        <taxon>rosids</taxon>
        <taxon>fabids</taxon>
        <taxon>Fabales</taxon>
        <taxon>Fabaceae</taxon>
        <taxon>Papilionoideae</taxon>
        <taxon>50 kb inversion clade</taxon>
        <taxon>dalbergioids sensu lato</taxon>
        <taxon>Dalbergieae</taxon>
        <taxon>Pterocarpus clade</taxon>
        <taxon>Stylosanthes</taxon>
    </lineage>
</organism>